<dbReference type="GO" id="GO:0005085">
    <property type="term" value="F:guanyl-nucleotide exchange factor activity"/>
    <property type="evidence" value="ECO:0007669"/>
    <property type="project" value="InterPro"/>
</dbReference>
<dbReference type="GeneID" id="25267428"/>
<dbReference type="CDD" id="cd05992">
    <property type="entry name" value="PB1"/>
    <property type="match status" value="1"/>
</dbReference>
<proteinExistence type="predicted"/>
<feature type="region of interest" description="Disordered" evidence="1">
    <location>
        <begin position="811"/>
        <end position="928"/>
    </location>
</feature>
<dbReference type="Gene3D" id="1.20.900.10">
    <property type="entry name" value="Dbl homology (DH) domain"/>
    <property type="match status" value="1"/>
</dbReference>
<dbReference type="SMART" id="SM00325">
    <property type="entry name" value="RhoGEF"/>
    <property type="match status" value="1"/>
</dbReference>
<dbReference type="GO" id="GO:0005737">
    <property type="term" value="C:cytoplasm"/>
    <property type="evidence" value="ECO:0007669"/>
    <property type="project" value="TreeGrafter"/>
</dbReference>
<feature type="compositionally biased region" description="Gly residues" evidence="1">
    <location>
        <begin position="72"/>
        <end position="82"/>
    </location>
</feature>
<name>A0A066WHY3_TILAU</name>
<dbReference type="InterPro" id="IPR053026">
    <property type="entry name" value="CDC42_GEF"/>
</dbReference>
<dbReference type="InterPro" id="IPR001849">
    <property type="entry name" value="PH_domain"/>
</dbReference>
<feature type="domain" description="PH" evidence="2">
    <location>
        <begin position="588"/>
        <end position="729"/>
    </location>
</feature>
<evidence type="ECO:0000256" key="1">
    <source>
        <dbReference type="SAM" id="MobiDB-lite"/>
    </source>
</evidence>
<feature type="compositionally biased region" description="Polar residues" evidence="1">
    <location>
        <begin position="83"/>
        <end position="94"/>
    </location>
</feature>
<evidence type="ECO:0008006" key="7">
    <source>
        <dbReference type="Google" id="ProtNLM"/>
    </source>
</evidence>
<dbReference type="InterPro" id="IPR053793">
    <property type="entry name" value="PB1-like"/>
</dbReference>
<dbReference type="InParanoid" id="A0A066WHY3"/>
<dbReference type="SUPFAM" id="SSF54277">
    <property type="entry name" value="CAD &amp; PB1 domains"/>
    <property type="match status" value="1"/>
</dbReference>
<feature type="region of interest" description="Disordered" evidence="1">
    <location>
        <begin position="62"/>
        <end position="94"/>
    </location>
</feature>
<feature type="compositionally biased region" description="Low complexity" evidence="1">
    <location>
        <begin position="1029"/>
        <end position="1041"/>
    </location>
</feature>
<feature type="region of interest" description="Disordered" evidence="1">
    <location>
        <begin position="943"/>
        <end position="1014"/>
    </location>
</feature>
<dbReference type="Gene3D" id="2.30.29.30">
    <property type="entry name" value="Pleckstrin-homology domain (PH domain)/Phosphotyrosine-binding domain (PTB)"/>
    <property type="match status" value="1"/>
</dbReference>
<dbReference type="InterPro" id="IPR010481">
    <property type="entry name" value="Cdc24/Scd1_N"/>
</dbReference>
<feature type="region of interest" description="Disordered" evidence="1">
    <location>
        <begin position="632"/>
        <end position="656"/>
    </location>
</feature>
<dbReference type="SUPFAM" id="SSF48065">
    <property type="entry name" value="DBL homology domain (DH-domain)"/>
    <property type="match status" value="1"/>
</dbReference>
<dbReference type="InterPro" id="IPR035899">
    <property type="entry name" value="DBL_dom_sf"/>
</dbReference>
<evidence type="ECO:0000313" key="6">
    <source>
        <dbReference type="Proteomes" id="UP000027361"/>
    </source>
</evidence>
<dbReference type="PROSITE" id="PS50003">
    <property type="entry name" value="PH_DOMAIN"/>
    <property type="match status" value="1"/>
</dbReference>
<sequence length="1169" mass="125178">MATSTVSGFLPRRKQSVSNGFGAESHHLNLPASMVPPTASPGPATFPGNAYPFGGGNSSGVAGPSGLPNGHGHVGGTNGGYMSGTSTPGLSNASTTSLVSGSTIVAPASTSIGSNAMGLTAVAGSSSSADGGIGASLIPGAGPGGAPLQAGAPQAANNMINKQAGAGSSLYQSCLMLRDRLWRVDGFGPAYLSENSGADGKDGEDGGSASPITDSYSPNGPPSPKSRASSSINGTQSSSRSPAGMSDPVTQLWQLFRLGSPLCVLLNQLLPADQHFPTSVPTATAVTAPDGTPAPSRNNANECKKLVAKFIMALKTHLGFNTEEIFTISQLYLNDTNGFVRVIRTVSKVLDAFQERGLLVPSQKPAYEDEIEAAAGGSKPVDERARVVRELLDTERKYVMDLETLQAFAKSLSQNAILPADTIHNLFGNLNTMVDVQRRFLICVEENARRPVDDQHFGHVFRTMERDFTVYEPFCANYAQALDIISAEASNIMRMRGMPNTEDCYLEPVYELPTFLIKPVQRICKYHLILDSLIKRSAPDAPYLDELRDGYSIIKGVADRVNETRRLQENAQLVQELSTRVEDWKGHNILTFGHLLLSDVFMVAKGDTDREYHVYLFEKILLCCKEVQPNVNKKNSKSNSLLKQKSGQMQQPGGKKSKTTLLLKGRIFINNVTGAFANNKMTSATGLSSGQHSLQVWWRGDYDQESFSLRCKNEEQLKQWQTALNKLIEDVQARRQQLAAQYGAGGVSPSGNMAGTWALGRRITQTQSHFPQTPVTEQGGFFPLTRTESQAGYHSGEDVFDDDKIEGLREEGAASHDSFSGRGTPLGGRLSQPAETRDRKLSLSHEMLRPRAQTADQDSATMSQWRAQAGVPPPVPRQNSVSATTSAEQTLRKASSSRQLRQPVGYAAQGFSGYPRPPRQGNDVPNGEAADASVFMNEAADRTVTPGSAAPQDDKRGSAHSRSRSASNPQAFHLPATMQHLRQQPQQLRASPASTIPSKDQARSSSSQGGPSMLSYLASDAREVDKRLSSSSVSTVDSVRSARSRPDSTTGSSPITRSGSSGGSGVGSQPSRPSINAQAGSNVIKLIVQVGEDRFTQAVFATISFDDLVLKVANKVRVCAGRGSIPESGIKLRYIDEDGDRIIMKNNDDVQMAFEGARLGGGDVHLIVS</sequence>
<dbReference type="FunCoup" id="A0A066WHY3">
    <property type="interactions" value="46"/>
</dbReference>
<dbReference type="GO" id="GO:0030010">
    <property type="term" value="P:establishment of cell polarity"/>
    <property type="evidence" value="ECO:0007669"/>
    <property type="project" value="TreeGrafter"/>
</dbReference>
<feature type="domain" description="PB1" evidence="4">
    <location>
        <begin position="1083"/>
        <end position="1169"/>
    </location>
</feature>
<dbReference type="PROSITE" id="PS51745">
    <property type="entry name" value="PB1"/>
    <property type="match status" value="1"/>
</dbReference>
<dbReference type="OMA" id="QPIYPRQ"/>
<dbReference type="EMBL" id="JMSN01000001">
    <property type="protein sequence ID" value="KDN53627.1"/>
    <property type="molecule type" value="Genomic_DNA"/>
</dbReference>
<dbReference type="OrthoDB" id="1594986at2759"/>
<dbReference type="InterPro" id="IPR036872">
    <property type="entry name" value="CH_dom_sf"/>
</dbReference>
<reference evidence="5 6" key="1">
    <citation type="submission" date="2014-05" db="EMBL/GenBank/DDBJ databases">
        <title>Draft genome sequence of a rare smut relative, Tilletiaria anomala UBC 951.</title>
        <authorList>
            <consortium name="DOE Joint Genome Institute"/>
            <person name="Toome M."/>
            <person name="Kuo A."/>
            <person name="Henrissat B."/>
            <person name="Lipzen A."/>
            <person name="Tritt A."/>
            <person name="Yoshinaga Y."/>
            <person name="Zane M."/>
            <person name="Barry K."/>
            <person name="Grigoriev I.V."/>
            <person name="Spatafora J.W."/>
            <person name="Aimea M.C."/>
        </authorList>
    </citation>
    <scope>NUCLEOTIDE SEQUENCE [LARGE SCALE GENOMIC DNA]</scope>
    <source>
        <strain evidence="5 6">UBC 951</strain>
    </source>
</reference>
<feature type="compositionally biased region" description="Low complexity" evidence="1">
    <location>
        <begin position="632"/>
        <end position="646"/>
    </location>
</feature>
<dbReference type="FunFam" id="2.30.29.30:FF:000365">
    <property type="entry name" value="Related to CDC24-GTP/GDP exchange factor for Cdc42p"/>
    <property type="match status" value="1"/>
</dbReference>
<feature type="compositionally biased region" description="Polar residues" evidence="1">
    <location>
        <begin position="877"/>
        <end position="900"/>
    </location>
</feature>
<dbReference type="HOGENOM" id="CLU_007879_0_0_1"/>
<dbReference type="GO" id="GO:0000935">
    <property type="term" value="C:division septum"/>
    <property type="evidence" value="ECO:0007669"/>
    <property type="project" value="TreeGrafter"/>
</dbReference>
<dbReference type="GO" id="GO:0043332">
    <property type="term" value="C:mating projection tip"/>
    <property type="evidence" value="ECO:0007669"/>
    <property type="project" value="TreeGrafter"/>
</dbReference>
<dbReference type="Gene3D" id="3.10.20.90">
    <property type="entry name" value="Phosphatidylinositol 3-kinase Catalytic Subunit, Chain A, domain 1"/>
    <property type="match status" value="1"/>
</dbReference>
<comment type="caution">
    <text evidence="5">The sequence shown here is derived from an EMBL/GenBank/DDBJ whole genome shotgun (WGS) entry which is preliminary data.</text>
</comment>
<evidence type="ECO:0000259" key="3">
    <source>
        <dbReference type="PROSITE" id="PS50010"/>
    </source>
</evidence>
<dbReference type="PROSITE" id="PS50010">
    <property type="entry name" value="DH_2"/>
    <property type="match status" value="1"/>
</dbReference>
<dbReference type="GO" id="GO:0031106">
    <property type="term" value="P:septin ring organization"/>
    <property type="evidence" value="ECO:0007669"/>
    <property type="project" value="TreeGrafter"/>
</dbReference>
<dbReference type="Pfam" id="PF00564">
    <property type="entry name" value="PB1"/>
    <property type="match status" value="1"/>
</dbReference>
<dbReference type="InterPro" id="IPR000219">
    <property type="entry name" value="DH_dom"/>
</dbReference>
<feature type="region of interest" description="Disordered" evidence="1">
    <location>
        <begin position="1026"/>
        <end position="1076"/>
    </location>
</feature>
<feature type="compositionally biased region" description="Basic and acidic residues" evidence="1">
    <location>
        <begin position="835"/>
        <end position="849"/>
    </location>
</feature>
<feature type="compositionally biased region" description="Low complexity" evidence="1">
    <location>
        <begin position="1048"/>
        <end position="1059"/>
    </location>
</feature>
<dbReference type="RefSeq" id="XP_013246371.1">
    <property type="nucleotide sequence ID" value="XM_013390917.1"/>
</dbReference>
<dbReference type="Gene3D" id="1.10.418.10">
    <property type="entry name" value="Calponin-like domain"/>
    <property type="match status" value="1"/>
</dbReference>
<dbReference type="STRING" id="1037660.A0A066WHY3"/>
<feature type="domain" description="DH" evidence="3">
    <location>
        <begin position="383"/>
        <end position="564"/>
    </location>
</feature>
<dbReference type="InterPro" id="IPR011993">
    <property type="entry name" value="PH-like_dom_sf"/>
</dbReference>
<feature type="compositionally biased region" description="Polar residues" evidence="1">
    <location>
        <begin position="226"/>
        <end position="241"/>
    </location>
</feature>
<dbReference type="CDD" id="cd13246">
    <property type="entry name" value="PH_Scd1"/>
    <property type="match status" value="1"/>
</dbReference>
<dbReference type="Pfam" id="PF15411">
    <property type="entry name" value="PH_10"/>
    <property type="match status" value="1"/>
</dbReference>
<dbReference type="SUPFAM" id="SSF50729">
    <property type="entry name" value="PH domain-like"/>
    <property type="match status" value="1"/>
</dbReference>
<dbReference type="Pfam" id="PF06395">
    <property type="entry name" value="CDC24"/>
    <property type="match status" value="1"/>
</dbReference>
<dbReference type="PANTHER" id="PTHR47339:SF1">
    <property type="entry name" value="CELL DIVISION CONTROL PROTEIN 24"/>
    <property type="match status" value="1"/>
</dbReference>
<dbReference type="Proteomes" id="UP000027361">
    <property type="component" value="Unassembled WGS sequence"/>
</dbReference>
<feature type="compositionally biased region" description="Polar residues" evidence="1">
    <location>
        <begin position="980"/>
        <end position="998"/>
    </location>
</feature>
<feature type="region of interest" description="Disordered" evidence="1">
    <location>
        <begin position="1"/>
        <end position="24"/>
    </location>
</feature>
<evidence type="ECO:0000313" key="5">
    <source>
        <dbReference type="EMBL" id="KDN53627.1"/>
    </source>
</evidence>
<dbReference type="InterPro" id="IPR000270">
    <property type="entry name" value="PB1_dom"/>
</dbReference>
<dbReference type="Pfam" id="PF00621">
    <property type="entry name" value="RhoGEF"/>
    <property type="match status" value="1"/>
</dbReference>
<dbReference type="InterPro" id="IPR033511">
    <property type="entry name" value="Cdc24/Scd1_PH_dom"/>
</dbReference>
<gene>
    <name evidence="5" type="ORF">K437DRAFT_3872</name>
</gene>
<dbReference type="AlphaFoldDB" id="A0A066WHY3"/>
<feature type="compositionally biased region" description="Low complexity" evidence="1">
    <location>
        <begin position="1004"/>
        <end position="1014"/>
    </location>
</feature>
<dbReference type="PANTHER" id="PTHR47339">
    <property type="entry name" value="CELL DIVISION CONTROL PROTEIN 24"/>
    <property type="match status" value="1"/>
</dbReference>
<feature type="region of interest" description="Disordered" evidence="1">
    <location>
        <begin position="193"/>
        <end position="245"/>
    </location>
</feature>
<protein>
    <recommendedName>
        <fullName evidence="7">DH domain-containing protein</fullName>
    </recommendedName>
</protein>
<dbReference type="CDD" id="cd00160">
    <property type="entry name" value="RhoGEF"/>
    <property type="match status" value="1"/>
</dbReference>
<accession>A0A066WHY3</accession>
<keyword evidence="6" id="KW-1185">Reference proteome</keyword>
<dbReference type="GO" id="GO:0005634">
    <property type="term" value="C:nucleus"/>
    <property type="evidence" value="ECO:0007669"/>
    <property type="project" value="TreeGrafter"/>
</dbReference>
<organism evidence="5 6">
    <name type="scientific">Tilletiaria anomala (strain ATCC 24038 / CBS 436.72 / UBC 951)</name>
    <dbReference type="NCBI Taxonomy" id="1037660"/>
    <lineage>
        <taxon>Eukaryota</taxon>
        <taxon>Fungi</taxon>
        <taxon>Dikarya</taxon>
        <taxon>Basidiomycota</taxon>
        <taxon>Ustilaginomycotina</taxon>
        <taxon>Exobasidiomycetes</taxon>
        <taxon>Georgefischeriales</taxon>
        <taxon>Tilletiariaceae</taxon>
        <taxon>Tilletiaria</taxon>
    </lineage>
</organism>
<evidence type="ECO:0000259" key="4">
    <source>
        <dbReference type="PROSITE" id="PS51745"/>
    </source>
</evidence>
<feature type="compositionally biased region" description="Polar residues" evidence="1">
    <location>
        <begin position="854"/>
        <end position="866"/>
    </location>
</feature>
<evidence type="ECO:0000259" key="2">
    <source>
        <dbReference type="PROSITE" id="PS50003"/>
    </source>
</evidence>
<dbReference type="SMART" id="SM00233">
    <property type="entry name" value="PH"/>
    <property type="match status" value="1"/>
</dbReference>